<evidence type="ECO:0000313" key="6">
    <source>
        <dbReference type="EMBL" id="MCB8874801.1"/>
    </source>
</evidence>
<proteinExistence type="inferred from homology"/>
<comment type="similarity">
    <text evidence="2">Belongs to the serine/threonine dehydratase family.</text>
</comment>
<dbReference type="GO" id="GO:0009097">
    <property type="term" value="P:isoleucine biosynthetic process"/>
    <property type="evidence" value="ECO:0007669"/>
    <property type="project" value="TreeGrafter"/>
</dbReference>
<dbReference type="CDD" id="cd04886">
    <property type="entry name" value="ACT_ThrD-II-like"/>
    <property type="match status" value="1"/>
</dbReference>
<evidence type="ECO:0000256" key="3">
    <source>
        <dbReference type="ARBA" id="ARBA00022898"/>
    </source>
</evidence>
<accession>A0A964DY17</accession>
<dbReference type="CDD" id="cd01562">
    <property type="entry name" value="Thr-dehyd"/>
    <property type="match status" value="1"/>
</dbReference>
<dbReference type="GO" id="GO:0003941">
    <property type="term" value="F:L-serine ammonia-lyase activity"/>
    <property type="evidence" value="ECO:0007669"/>
    <property type="project" value="TreeGrafter"/>
</dbReference>
<sequence length="400" mass="41910">MTLPNFADIEAASGRIAGRVLRTPAVRSDGLSRATGADIVLKLENLQATGAFKERGAANRLALLTPEEAARGVIAMSAGNHAQAVARHAHLLGVSATIVMPKFTPSTKVTRTASWGARVVLHGESLAEAAAHAHHLAETEGLVFIHPYDDAGIIAGQGTMALELLQDFPDLDVLVIPIGGGGLLAGCATAARAMKPGIEILGVEVEAYSAMVQRMAGQPVSVGGQTIAEGIAVRDVGEMPLEILKTLGIEILIVSEASVERGVGMLAEGAKMVTEGAGAAALAAVLQYPDRFAGKRVGLPVSGGNIDARILANTLQRNLLRDGRMLRLVLEMPDRPGMLGDIATRIGDEGGNILEVAHHRLFSSPTVQAAQLEVMIEARDAAHGSFIESKLREAYIVRRL</sequence>
<evidence type="ECO:0000256" key="4">
    <source>
        <dbReference type="ARBA" id="ARBA00023239"/>
    </source>
</evidence>
<reference evidence="6" key="1">
    <citation type="journal article" date="2021" name="Microorganisms">
        <title>Acidisoma silvae sp. nov. and Acidisomacellulosilytica sp. nov., Two Acidophilic Bacteria Isolated from Decaying Wood, Hydrolyzing Cellulose and Producing Poly-3-hydroxybutyrate.</title>
        <authorList>
            <person name="Mieszkin S."/>
            <person name="Pouder E."/>
            <person name="Uroz S."/>
            <person name="Simon-Colin C."/>
            <person name="Alain K."/>
        </authorList>
    </citation>
    <scope>NUCLEOTIDE SEQUENCE</scope>
    <source>
        <strain evidence="6">HW T2.11</strain>
    </source>
</reference>
<dbReference type="InterPro" id="IPR050147">
    <property type="entry name" value="Ser/Thr_Dehydratase"/>
</dbReference>
<dbReference type="GO" id="GO:0006567">
    <property type="term" value="P:L-threonine catabolic process"/>
    <property type="evidence" value="ECO:0007669"/>
    <property type="project" value="TreeGrafter"/>
</dbReference>
<name>A0A964DY17_9PROT</name>
<gene>
    <name evidence="6" type="ORF">ASILVAE211_06375</name>
</gene>
<organism evidence="6 7">
    <name type="scientific">Acidisoma silvae</name>
    <dbReference type="NCBI Taxonomy" id="2802396"/>
    <lineage>
        <taxon>Bacteria</taxon>
        <taxon>Pseudomonadati</taxon>
        <taxon>Pseudomonadota</taxon>
        <taxon>Alphaproteobacteria</taxon>
        <taxon>Acetobacterales</taxon>
        <taxon>Acidocellaceae</taxon>
        <taxon>Acidisoma</taxon>
    </lineage>
</organism>
<dbReference type="RefSeq" id="WP_227320465.1">
    <property type="nucleotide sequence ID" value="NZ_JAESVB010000002.1"/>
</dbReference>
<dbReference type="InterPro" id="IPR045865">
    <property type="entry name" value="ACT-like_dom_sf"/>
</dbReference>
<reference evidence="6" key="2">
    <citation type="submission" date="2021-01" db="EMBL/GenBank/DDBJ databases">
        <authorList>
            <person name="Mieszkin S."/>
            <person name="Pouder E."/>
            <person name="Alain K."/>
        </authorList>
    </citation>
    <scope>NUCLEOTIDE SEQUENCE</scope>
    <source>
        <strain evidence="6">HW T2.11</strain>
    </source>
</reference>
<dbReference type="SUPFAM" id="SSF55021">
    <property type="entry name" value="ACT-like"/>
    <property type="match status" value="1"/>
</dbReference>
<evidence type="ECO:0000259" key="5">
    <source>
        <dbReference type="PROSITE" id="PS51671"/>
    </source>
</evidence>
<dbReference type="AlphaFoldDB" id="A0A964DY17"/>
<dbReference type="InterPro" id="IPR001926">
    <property type="entry name" value="TrpB-like_PALP"/>
</dbReference>
<keyword evidence="4 6" id="KW-0456">Lyase</keyword>
<dbReference type="PANTHER" id="PTHR48078">
    <property type="entry name" value="THREONINE DEHYDRATASE, MITOCHONDRIAL-RELATED"/>
    <property type="match status" value="1"/>
</dbReference>
<dbReference type="InterPro" id="IPR036052">
    <property type="entry name" value="TrpB-like_PALP_sf"/>
</dbReference>
<dbReference type="Pfam" id="PF00291">
    <property type="entry name" value="PALP"/>
    <property type="match status" value="1"/>
</dbReference>
<dbReference type="InterPro" id="IPR044561">
    <property type="entry name" value="ACT_ThrD-II-like"/>
</dbReference>
<dbReference type="Proteomes" id="UP000708298">
    <property type="component" value="Unassembled WGS sequence"/>
</dbReference>
<dbReference type="FunFam" id="3.40.50.1100:FF:000005">
    <property type="entry name" value="Threonine dehydratase catabolic"/>
    <property type="match status" value="1"/>
</dbReference>
<dbReference type="GO" id="GO:0004794">
    <property type="term" value="F:threonine deaminase activity"/>
    <property type="evidence" value="ECO:0007669"/>
    <property type="project" value="UniProtKB-EC"/>
</dbReference>
<dbReference type="InterPro" id="IPR002912">
    <property type="entry name" value="ACT_dom"/>
</dbReference>
<evidence type="ECO:0000313" key="7">
    <source>
        <dbReference type="Proteomes" id="UP000708298"/>
    </source>
</evidence>
<evidence type="ECO:0000256" key="1">
    <source>
        <dbReference type="ARBA" id="ARBA00001933"/>
    </source>
</evidence>
<evidence type="ECO:0000256" key="2">
    <source>
        <dbReference type="ARBA" id="ARBA00010869"/>
    </source>
</evidence>
<feature type="domain" description="ACT" evidence="5">
    <location>
        <begin position="327"/>
        <end position="400"/>
    </location>
</feature>
<comment type="cofactor">
    <cofactor evidence="1">
        <name>pyridoxal 5'-phosphate</name>
        <dbReference type="ChEBI" id="CHEBI:597326"/>
    </cofactor>
</comment>
<dbReference type="Gene3D" id="3.40.50.1100">
    <property type="match status" value="2"/>
</dbReference>
<dbReference type="EC" id="4.3.1.19" evidence="6"/>
<dbReference type="EMBL" id="JAESVB010000002">
    <property type="protein sequence ID" value="MCB8874801.1"/>
    <property type="molecule type" value="Genomic_DNA"/>
</dbReference>
<keyword evidence="3" id="KW-0663">Pyridoxal phosphate</keyword>
<dbReference type="SUPFAM" id="SSF53686">
    <property type="entry name" value="Tryptophan synthase beta subunit-like PLP-dependent enzymes"/>
    <property type="match status" value="1"/>
</dbReference>
<keyword evidence="7" id="KW-1185">Reference proteome</keyword>
<comment type="caution">
    <text evidence="6">The sequence shown here is derived from an EMBL/GenBank/DDBJ whole genome shotgun (WGS) entry which is preliminary data.</text>
</comment>
<protein>
    <submittedName>
        <fullName evidence="6">Threonine ammonia-lyase</fullName>
        <ecNumber evidence="6">4.3.1.19</ecNumber>
    </submittedName>
</protein>
<dbReference type="PROSITE" id="PS51671">
    <property type="entry name" value="ACT"/>
    <property type="match status" value="1"/>
</dbReference>
<dbReference type="GO" id="GO:0006565">
    <property type="term" value="P:L-serine catabolic process"/>
    <property type="evidence" value="ECO:0007669"/>
    <property type="project" value="TreeGrafter"/>
</dbReference>
<dbReference type="NCBIfam" id="NF005600">
    <property type="entry name" value="PRK07334.1"/>
    <property type="match status" value="1"/>
</dbReference>
<dbReference type="PANTHER" id="PTHR48078:SF6">
    <property type="entry name" value="L-THREONINE DEHYDRATASE CATABOLIC TDCB"/>
    <property type="match status" value="1"/>
</dbReference>